<organism evidence="1 2">
    <name type="scientific">Thalassotalea litorea</name>
    <dbReference type="NCBI Taxonomy" id="2020715"/>
    <lineage>
        <taxon>Bacteria</taxon>
        <taxon>Pseudomonadati</taxon>
        <taxon>Pseudomonadota</taxon>
        <taxon>Gammaproteobacteria</taxon>
        <taxon>Alteromonadales</taxon>
        <taxon>Colwelliaceae</taxon>
        <taxon>Thalassotalea</taxon>
    </lineage>
</organism>
<proteinExistence type="predicted"/>
<evidence type="ECO:0000313" key="2">
    <source>
        <dbReference type="Proteomes" id="UP000307790"/>
    </source>
</evidence>
<keyword evidence="2" id="KW-1185">Reference proteome</keyword>
<name>A0A5R9IPB4_9GAMM</name>
<evidence type="ECO:0000313" key="1">
    <source>
        <dbReference type="EMBL" id="TLU66313.1"/>
    </source>
</evidence>
<comment type="caution">
    <text evidence="1">The sequence shown here is derived from an EMBL/GenBank/DDBJ whole genome shotgun (WGS) entry which is preliminary data.</text>
</comment>
<sequence>MNKTCIGLLENRLLPDKNYLISPIHFTSTQAPTANPLAAKALRAGNGESNNSQSPGLSVAHSLISASITVLS</sequence>
<dbReference type="RefSeq" id="WP_138319188.1">
    <property type="nucleotide sequence ID" value="NZ_VCBC01000005.1"/>
</dbReference>
<accession>A0A5R9IPB4</accession>
<dbReference type="Proteomes" id="UP000307790">
    <property type="component" value="Unassembled WGS sequence"/>
</dbReference>
<protein>
    <submittedName>
        <fullName evidence="1">Uncharacterized protein</fullName>
    </submittedName>
</protein>
<dbReference type="AlphaFoldDB" id="A0A5R9IPB4"/>
<gene>
    <name evidence="1" type="ORF">FE810_06340</name>
</gene>
<reference evidence="1 2" key="1">
    <citation type="submission" date="2019-05" db="EMBL/GenBank/DDBJ databases">
        <title>Genome sequences of Thalassotalea litorea 1K03283.</title>
        <authorList>
            <person name="Zhang D."/>
        </authorList>
    </citation>
    <scope>NUCLEOTIDE SEQUENCE [LARGE SCALE GENOMIC DNA]</scope>
    <source>
        <strain evidence="1 2">MCCC 1K03283</strain>
    </source>
</reference>
<dbReference type="EMBL" id="VCBC01000005">
    <property type="protein sequence ID" value="TLU66313.1"/>
    <property type="molecule type" value="Genomic_DNA"/>
</dbReference>